<protein>
    <submittedName>
        <fullName evidence="2">Uncharacterized protein</fullName>
    </submittedName>
</protein>
<evidence type="ECO:0000313" key="3">
    <source>
        <dbReference type="Proteomes" id="UP000051645"/>
    </source>
</evidence>
<comment type="caution">
    <text evidence="2">The sequence shown here is derived from an EMBL/GenBank/DDBJ whole genome shotgun (WGS) entry which is preliminary data.</text>
</comment>
<evidence type="ECO:0000313" key="1">
    <source>
        <dbReference type="EMBL" id="KRN27704.1"/>
    </source>
</evidence>
<dbReference type="PATRIC" id="fig|81857.3.peg.1942"/>
<dbReference type="Proteomes" id="UP000051645">
    <property type="component" value="Unassembled WGS sequence"/>
</dbReference>
<dbReference type="EMBL" id="JQAT01000006">
    <property type="protein sequence ID" value="KRN27704.1"/>
    <property type="molecule type" value="Genomic_DNA"/>
</dbReference>
<name>A0A0R2FRS3_9LACO</name>
<gene>
    <name evidence="1" type="ORF">IV38_GL001917</name>
    <name evidence="2" type="ORF">IV40_GL001920</name>
</gene>
<dbReference type="RefSeq" id="WP_057770828.1">
    <property type="nucleotide sequence ID" value="NZ_JQAT01000006.1"/>
</dbReference>
<dbReference type="Proteomes" id="UP000051751">
    <property type="component" value="Unassembled WGS sequence"/>
</dbReference>
<dbReference type="EMBL" id="JQAZ01000007">
    <property type="protein sequence ID" value="KRN30331.1"/>
    <property type="molecule type" value="Genomic_DNA"/>
</dbReference>
<reference evidence="3 4" key="1">
    <citation type="journal article" date="2015" name="Genome Announc.">
        <title>Expanding the biotechnology potential of lactobacilli through comparative genomics of 213 strains and associated genera.</title>
        <authorList>
            <person name="Sun Z."/>
            <person name="Harris H.M."/>
            <person name="McCann A."/>
            <person name="Guo C."/>
            <person name="Argimon S."/>
            <person name="Zhang W."/>
            <person name="Yang X."/>
            <person name="Jeffery I.B."/>
            <person name="Cooney J.C."/>
            <person name="Kagawa T.F."/>
            <person name="Liu W."/>
            <person name="Song Y."/>
            <person name="Salvetti E."/>
            <person name="Wrobel A."/>
            <person name="Rasinkangas P."/>
            <person name="Parkhill J."/>
            <person name="Rea M.C."/>
            <person name="O'Sullivan O."/>
            <person name="Ritari J."/>
            <person name="Douillard F.P."/>
            <person name="Paul Ross R."/>
            <person name="Yang R."/>
            <person name="Briner A.E."/>
            <person name="Felis G.E."/>
            <person name="de Vos W.M."/>
            <person name="Barrangou R."/>
            <person name="Klaenhammer T.R."/>
            <person name="Caufield P.W."/>
            <person name="Cui Y."/>
            <person name="Zhang H."/>
            <person name="O'Toole P.W."/>
        </authorList>
    </citation>
    <scope>NUCLEOTIDE SEQUENCE [LARGE SCALE GENOMIC DNA]</scope>
    <source>
        <strain evidence="1 4">ATCC BAA-66</strain>
        <strain evidence="2 3">DSM 13344</strain>
    </source>
</reference>
<sequence>MTKEELTTFICSTYWQVFFLWDGSDKIGDLEIGHAKLWIKFEKDGRFTFPTPIDFIPGEFGSWAFTPAMDGIAVTGNDGQVDMILNLPERRNGGQFEMKYRGVKRFLLGMPEISPNIQAYNVPMPPLDAIDLQFILRHEDDQAIRKQAWKQGSAVRLVDDSDSLYAQLQACFDYLINHAHLKKIALTMQLLPANWGDSIREKKMTTAVTNDFFWIAGDRGTMIEFLSAAFIELNKEQVAQEKVTVTVADLQHLLAVTFGEKQRLVKR</sequence>
<keyword evidence="3" id="KW-1185">Reference proteome</keyword>
<accession>A0A0R2FRS3</accession>
<evidence type="ECO:0000313" key="2">
    <source>
        <dbReference type="EMBL" id="KRN30331.1"/>
    </source>
</evidence>
<dbReference type="STRING" id="81857.IV38_GL001917"/>
<organism evidence="2 3">
    <name type="scientific">Lactobacillus selangorensis</name>
    <dbReference type="NCBI Taxonomy" id="81857"/>
    <lineage>
        <taxon>Bacteria</taxon>
        <taxon>Bacillati</taxon>
        <taxon>Bacillota</taxon>
        <taxon>Bacilli</taxon>
        <taxon>Lactobacillales</taxon>
        <taxon>Lactobacillaceae</taxon>
        <taxon>Lactobacillus</taxon>
    </lineage>
</organism>
<dbReference type="AlphaFoldDB" id="A0A0R2FRS3"/>
<evidence type="ECO:0000313" key="4">
    <source>
        <dbReference type="Proteomes" id="UP000051751"/>
    </source>
</evidence>
<proteinExistence type="predicted"/>